<accession>A0ACA9S324</accession>
<reference evidence="1" key="1">
    <citation type="submission" date="2021-06" db="EMBL/GenBank/DDBJ databases">
        <authorList>
            <person name="Kallberg Y."/>
            <person name="Tangrot J."/>
            <person name="Rosling A."/>
        </authorList>
    </citation>
    <scope>NUCLEOTIDE SEQUENCE</scope>
    <source>
        <strain evidence="1">MA461A</strain>
    </source>
</reference>
<comment type="caution">
    <text evidence="1">The sequence shown here is derived from an EMBL/GenBank/DDBJ whole genome shotgun (WGS) entry which is preliminary data.</text>
</comment>
<name>A0ACA9S324_9GLOM</name>
<evidence type="ECO:0000313" key="2">
    <source>
        <dbReference type="Proteomes" id="UP000789920"/>
    </source>
</evidence>
<feature type="non-terminal residue" evidence="1">
    <location>
        <position position="45"/>
    </location>
</feature>
<gene>
    <name evidence="1" type="ORF">RPERSI_LOCUS25836</name>
</gene>
<sequence>SSGIGSGLSSEKRTGKGSKLNENHLTFGPLVDGMIEFDRNSNKAA</sequence>
<proteinExistence type="predicted"/>
<dbReference type="EMBL" id="CAJVQC010086443">
    <property type="protein sequence ID" value="CAG8822583.1"/>
    <property type="molecule type" value="Genomic_DNA"/>
</dbReference>
<keyword evidence="2" id="KW-1185">Reference proteome</keyword>
<protein>
    <submittedName>
        <fullName evidence="1">3760_t:CDS:1</fullName>
    </submittedName>
</protein>
<feature type="non-terminal residue" evidence="1">
    <location>
        <position position="1"/>
    </location>
</feature>
<organism evidence="1 2">
    <name type="scientific">Racocetra persica</name>
    <dbReference type="NCBI Taxonomy" id="160502"/>
    <lineage>
        <taxon>Eukaryota</taxon>
        <taxon>Fungi</taxon>
        <taxon>Fungi incertae sedis</taxon>
        <taxon>Mucoromycota</taxon>
        <taxon>Glomeromycotina</taxon>
        <taxon>Glomeromycetes</taxon>
        <taxon>Diversisporales</taxon>
        <taxon>Gigasporaceae</taxon>
        <taxon>Racocetra</taxon>
    </lineage>
</organism>
<evidence type="ECO:0000313" key="1">
    <source>
        <dbReference type="EMBL" id="CAG8822583.1"/>
    </source>
</evidence>
<dbReference type="Proteomes" id="UP000789920">
    <property type="component" value="Unassembled WGS sequence"/>
</dbReference>